<evidence type="ECO:0000256" key="2">
    <source>
        <dbReference type="ARBA" id="ARBA00022801"/>
    </source>
</evidence>
<keyword evidence="1" id="KW-0547">Nucleotide-binding</keyword>
<dbReference type="AlphaFoldDB" id="A0A0K8QJT6"/>
<accession>A0A0K8QJT6</accession>
<dbReference type="SUPFAM" id="SSF160467">
    <property type="entry name" value="PH0987 N-terminal domain-like"/>
    <property type="match status" value="1"/>
</dbReference>
<dbReference type="SMART" id="SM00796">
    <property type="entry name" value="AHS1"/>
    <property type="match status" value="1"/>
</dbReference>
<dbReference type="Proteomes" id="UP000253740">
    <property type="component" value="Unassembled WGS sequence"/>
</dbReference>
<gene>
    <name evidence="5" type="ORF">MBSD_n0249</name>
</gene>
<dbReference type="PANTHER" id="PTHR34698">
    <property type="entry name" value="5-OXOPROLINASE SUBUNIT B"/>
    <property type="match status" value="1"/>
</dbReference>
<reference evidence="5" key="1">
    <citation type="submission" date="2015-08" db="EMBL/GenBank/DDBJ databases">
        <title>Complete DNA Sequence of Pseudomonas syringae pv. actinidiae, the Causal Agent of Kiwifruit Canker Disease.</title>
        <authorList>
            <person name="Rikkerink E.H.A."/>
            <person name="Fineran P.C."/>
        </authorList>
    </citation>
    <scope>NUCLEOTIDE SEQUENCE</scope>
    <source>
        <strain evidence="5">SkMP5</strain>
    </source>
</reference>
<dbReference type="Gene3D" id="3.30.1360.40">
    <property type="match status" value="1"/>
</dbReference>
<dbReference type="InterPro" id="IPR029000">
    <property type="entry name" value="Cyclophilin-like_dom_sf"/>
</dbReference>
<evidence type="ECO:0000313" key="5">
    <source>
        <dbReference type="EMBL" id="GAP64966.1"/>
    </source>
</evidence>
<dbReference type="PANTHER" id="PTHR34698:SF2">
    <property type="entry name" value="5-OXOPROLINASE SUBUNIT B"/>
    <property type="match status" value="1"/>
</dbReference>
<organism evidence="5">
    <name type="scientific">Mizugakiibacter sediminis</name>
    <dbReference type="NCBI Taxonomy" id="1475481"/>
    <lineage>
        <taxon>Bacteria</taxon>
        <taxon>Pseudomonadati</taxon>
        <taxon>Pseudomonadota</taxon>
        <taxon>Gammaproteobacteria</taxon>
        <taxon>Lysobacterales</taxon>
        <taxon>Rhodanobacteraceae</taxon>
        <taxon>Mizugakiibacter</taxon>
    </lineage>
</organism>
<dbReference type="STRING" id="1475481.GCA_000953855_00252"/>
<sequence length="241" mass="24825">MVPAPAFTLEPMGEDALLLRFGERIDAALNAQVHAAARALRDAALPGLEELVPAYASLLLRLDAATAADADRMSAMERRVRAVLDALAGGAEAPAGAAAARAIEIPVCYGGDFGPDLEDVAAHAGLDADAVIALHAAGDYRVAMLGFAPGFPYLLGLDPRLHAPRLATPRTRVPAGAVAIGGAQTGIYPRALPGGWRIVGRTPLALFDLAREPACLLAPGDRVRFRAIDAAAFARLAGDGA</sequence>
<name>A0A0K8QJT6_9GAMM</name>
<dbReference type="GO" id="GO:0005524">
    <property type="term" value="F:ATP binding"/>
    <property type="evidence" value="ECO:0007669"/>
    <property type="project" value="UniProtKB-KW"/>
</dbReference>
<dbReference type="Gene3D" id="2.40.100.10">
    <property type="entry name" value="Cyclophilin-like"/>
    <property type="match status" value="1"/>
</dbReference>
<keyword evidence="2" id="KW-0378">Hydrolase</keyword>
<protein>
    <recommendedName>
        <fullName evidence="4">Carboxyltransferase domain-containing protein</fullName>
    </recommendedName>
</protein>
<dbReference type="NCBIfam" id="TIGR00370">
    <property type="entry name" value="5-oxoprolinase subunit PxpB"/>
    <property type="match status" value="1"/>
</dbReference>
<dbReference type="Pfam" id="PF02682">
    <property type="entry name" value="CT_C_D"/>
    <property type="match status" value="1"/>
</dbReference>
<feature type="domain" description="Carboxyltransferase" evidence="4">
    <location>
        <begin position="7"/>
        <end position="217"/>
    </location>
</feature>
<evidence type="ECO:0000313" key="6">
    <source>
        <dbReference type="Proteomes" id="UP000253740"/>
    </source>
</evidence>
<dbReference type="InterPro" id="IPR003833">
    <property type="entry name" value="CT_C_D"/>
</dbReference>
<keyword evidence="3" id="KW-0067">ATP-binding</keyword>
<keyword evidence="6" id="KW-1185">Reference proteome</keyword>
<dbReference type="RefSeq" id="WP_237071716.1">
    <property type="nucleotide sequence ID" value="NZ_DF970142.1"/>
</dbReference>
<evidence type="ECO:0000256" key="3">
    <source>
        <dbReference type="ARBA" id="ARBA00022840"/>
    </source>
</evidence>
<dbReference type="EMBL" id="DF970142">
    <property type="protein sequence ID" value="GAP64966.1"/>
    <property type="molecule type" value="Genomic_DNA"/>
</dbReference>
<proteinExistence type="predicted"/>
<dbReference type="GO" id="GO:0016787">
    <property type="term" value="F:hydrolase activity"/>
    <property type="evidence" value="ECO:0007669"/>
    <property type="project" value="UniProtKB-KW"/>
</dbReference>
<evidence type="ECO:0000259" key="4">
    <source>
        <dbReference type="SMART" id="SM00796"/>
    </source>
</evidence>
<evidence type="ECO:0000256" key="1">
    <source>
        <dbReference type="ARBA" id="ARBA00022741"/>
    </source>
</evidence>
<dbReference type="SUPFAM" id="SSF50891">
    <property type="entry name" value="Cyclophilin-like"/>
    <property type="match status" value="1"/>
</dbReference>
<dbReference type="InterPro" id="IPR010016">
    <property type="entry name" value="PxpB"/>
</dbReference>